<accession>A0A3G2JIK9</accession>
<dbReference type="EMBL" id="CP033073">
    <property type="protein sequence ID" value="AYN39397.1"/>
    <property type="molecule type" value="Genomic_DNA"/>
</dbReference>
<feature type="compositionally biased region" description="Low complexity" evidence="1">
    <location>
        <begin position="88"/>
        <end position="101"/>
    </location>
</feature>
<sequence length="213" mass="22389">MWEVAADGSADIASHSRNLRKAVPRTAEKIGVPYVPATPHPDFVPSREQALLGREHRTPPVPHGLGPQVVNPAADRTPPGDLRRFPEDGGTPVPVGSGSSPDPDPRATGRLVQVACGTPEYVPSWRRTGAASGSPKLSLRALRPSRTSRCGRGVRTTSVPAPHPFRGAASPPTPSPKPIRTAVTDPGTARTAARVPERVPHEQTGARCAADHA</sequence>
<evidence type="ECO:0000256" key="1">
    <source>
        <dbReference type="SAM" id="MobiDB-lite"/>
    </source>
</evidence>
<organism evidence="2 3">
    <name type="scientific">Streptomyces dangxiongensis</name>
    <dbReference type="NCBI Taxonomy" id="1442032"/>
    <lineage>
        <taxon>Bacteria</taxon>
        <taxon>Bacillati</taxon>
        <taxon>Actinomycetota</taxon>
        <taxon>Actinomycetes</taxon>
        <taxon>Kitasatosporales</taxon>
        <taxon>Streptomycetaceae</taxon>
        <taxon>Streptomyces</taxon>
    </lineage>
</organism>
<keyword evidence="3" id="KW-1185">Reference proteome</keyword>
<feature type="region of interest" description="Disordered" evidence="1">
    <location>
        <begin position="126"/>
        <end position="213"/>
    </location>
</feature>
<dbReference type="KEGG" id="sdd:D9753_11250"/>
<protein>
    <submittedName>
        <fullName evidence="2">Uncharacterized protein</fullName>
    </submittedName>
</protein>
<feature type="region of interest" description="Disordered" evidence="1">
    <location>
        <begin position="56"/>
        <end position="109"/>
    </location>
</feature>
<proteinExistence type="predicted"/>
<dbReference type="Proteomes" id="UP000268329">
    <property type="component" value="Chromosome"/>
</dbReference>
<name>A0A3G2JIK9_9ACTN</name>
<evidence type="ECO:0000313" key="2">
    <source>
        <dbReference type="EMBL" id="AYN39397.1"/>
    </source>
</evidence>
<reference evidence="2 3" key="1">
    <citation type="submission" date="2018-10" db="EMBL/GenBank/DDBJ databases">
        <title>The genome of Streptomyces dangxiongensis Z022.</title>
        <authorList>
            <person name="Zhang B."/>
        </authorList>
    </citation>
    <scope>NUCLEOTIDE SEQUENCE [LARGE SCALE GENOMIC DNA]</scope>
    <source>
        <strain evidence="2 3">Z022</strain>
    </source>
</reference>
<dbReference type="AlphaFoldDB" id="A0A3G2JIK9"/>
<gene>
    <name evidence="2" type="ORF">D9753_11250</name>
</gene>
<evidence type="ECO:0000313" key="3">
    <source>
        <dbReference type="Proteomes" id="UP000268329"/>
    </source>
</evidence>